<dbReference type="InterPro" id="IPR033479">
    <property type="entry name" value="dCache_1"/>
</dbReference>
<keyword evidence="7 8" id="KW-0472">Membrane</keyword>
<gene>
    <name evidence="10" type="ORF">MJB10_06590</name>
</gene>
<evidence type="ECO:0000256" key="3">
    <source>
        <dbReference type="ARBA" id="ARBA00022553"/>
    </source>
</evidence>
<dbReference type="SMART" id="SM00304">
    <property type="entry name" value="HAMP"/>
    <property type="match status" value="1"/>
</dbReference>
<dbReference type="CDD" id="cd12912">
    <property type="entry name" value="PDC2_MCP_like"/>
    <property type="match status" value="1"/>
</dbReference>
<keyword evidence="6 8" id="KW-1133">Transmembrane helix</keyword>
<accession>A0AA96LRA0</accession>
<dbReference type="GO" id="GO:0005886">
    <property type="term" value="C:plasma membrane"/>
    <property type="evidence" value="ECO:0007669"/>
    <property type="project" value="UniProtKB-SubCell"/>
</dbReference>
<comment type="subcellular location">
    <subcellularLocation>
        <location evidence="1">Cell membrane</location>
        <topology evidence="1">Multi-pass membrane protein</topology>
    </subcellularLocation>
</comment>
<keyword evidence="3" id="KW-0597">Phosphoprotein</keyword>
<dbReference type="Gene3D" id="3.30.450.20">
    <property type="entry name" value="PAS domain"/>
    <property type="match status" value="1"/>
</dbReference>
<evidence type="ECO:0000256" key="6">
    <source>
        <dbReference type="ARBA" id="ARBA00022989"/>
    </source>
</evidence>
<dbReference type="Proteomes" id="UP001304650">
    <property type="component" value="Chromosome"/>
</dbReference>
<feature type="domain" description="HAMP" evidence="9">
    <location>
        <begin position="317"/>
        <end position="369"/>
    </location>
</feature>
<feature type="transmembrane region" description="Helical" evidence="8">
    <location>
        <begin position="296"/>
        <end position="317"/>
    </location>
</feature>
<dbReference type="Pfam" id="PF06580">
    <property type="entry name" value="His_kinase"/>
    <property type="match status" value="1"/>
</dbReference>
<dbReference type="GO" id="GO:0000155">
    <property type="term" value="F:phosphorelay sensor kinase activity"/>
    <property type="evidence" value="ECO:0007669"/>
    <property type="project" value="InterPro"/>
</dbReference>
<dbReference type="EMBL" id="CP130319">
    <property type="protein sequence ID" value="WNR45764.1"/>
    <property type="molecule type" value="Genomic_DNA"/>
</dbReference>
<dbReference type="PANTHER" id="PTHR34220:SF7">
    <property type="entry name" value="SENSOR HISTIDINE KINASE YPDA"/>
    <property type="match status" value="1"/>
</dbReference>
<keyword evidence="2" id="KW-1003">Cell membrane</keyword>
<reference evidence="10" key="1">
    <citation type="submission" date="2022-02" db="EMBL/GenBank/DDBJ databases">
        <title>Paenibacillus sp. MBLB1832 Whole Genome Shotgun Sequencing.</title>
        <authorList>
            <person name="Hwang C.Y."/>
            <person name="Cho E.-S."/>
            <person name="Seo M.-J."/>
        </authorList>
    </citation>
    <scope>NUCLEOTIDE SEQUENCE</scope>
    <source>
        <strain evidence="10">MBLB1832</strain>
    </source>
</reference>
<evidence type="ECO:0000256" key="2">
    <source>
        <dbReference type="ARBA" id="ARBA00022475"/>
    </source>
</evidence>
<dbReference type="PANTHER" id="PTHR34220">
    <property type="entry name" value="SENSOR HISTIDINE KINASE YPDA"/>
    <property type="match status" value="1"/>
</dbReference>
<evidence type="ECO:0000313" key="11">
    <source>
        <dbReference type="Proteomes" id="UP001304650"/>
    </source>
</evidence>
<keyword evidence="4" id="KW-0808">Transferase</keyword>
<dbReference type="AlphaFoldDB" id="A0AA96LRA0"/>
<dbReference type="SUPFAM" id="SSF55874">
    <property type="entry name" value="ATPase domain of HSP90 chaperone/DNA topoisomerase II/histidine kinase"/>
    <property type="match status" value="1"/>
</dbReference>
<dbReference type="CDD" id="cd06225">
    <property type="entry name" value="HAMP"/>
    <property type="match status" value="1"/>
</dbReference>
<evidence type="ECO:0000256" key="1">
    <source>
        <dbReference type="ARBA" id="ARBA00004651"/>
    </source>
</evidence>
<organism evidence="10 11">
    <name type="scientific">Paenibacillus roseopurpureus</name>
    <dbReference type="NCBI Taxonomy" id="2918901"/>
    <lineage>
        <taxon>Bacteria</taxon>
        <taxon>Bacillati</taxon>
        <taxon>Bacillota</taxon>
        <taxon>Bacilli</taxon>
        <taxon>Bacillales</taxon>
        <taxon>Paenibacillaceae</taxon>
        <taxon>Paenibacillus</taxon>
    </lineage>
</organism>
<sequence length="597" mass="68356">MKRNRTSLQRKLLIMNISVILCMVLSIGLFSYYETSRTIRQDVERFSNLVLKQGNLNLNRYFNEYEQALSLIGLSRDYQEWINASQGNRIQMYLAYTQLEEKNFTPFNRLHPEIVSITLYNRNGNEMSYALKGMDKDYTVTSEPWFQTLPESGKTQIYLVQSHHILTSDGKPTYMPLLSFVKNFTTYNGQNGFIKMDVSLEPINRILNEMELAENGIGFIVDKNGIIVAHPNTEQIGHAADADLMREVQQKENGFFSRKRTNELVMFQTVPFTGWKSVVEVPFGEVSQSIVRVRNMTFSISIIGIMAASILIVTLISKYMAGIRNIRQVIKQTELGKMEPRATIIGHDEVGDLGRAYNSMLDNLQSVIHQLSESKVKQKEAAYHALQSQINSHFLYNTLESINSLANMIDHQPIQTMTVGLSRMLRYSAALHDRNVTIGDEIRHVIHFMNIIKIRYEEKFQYEIEDLEGCSEIPCIVAVFQPIVENSIKHGLEKTGLPLFVHIRLIRESTEYMAVHFQDNGPGFTQDELDRLSQQLHDPDFLVKYNHLKHIGLLNVHYRIRMMFPDSEAGVFLANAEGGRGALVTLRFPCQPVKGAD</sequence>
<evidence type="ECO:0000313" key="10">
    <source>
        <dbReference type="EMBL" id="WNR45764.1"/>
    </source>
</evidence>
<dbReference type="InterPro" id="IPR050640">
    <property type="entry name" value="Bact_2-comp_sensor_kinase"/>
</dbReference>
<evidence type="ECO:0000259" key="9">
    <source>
        <dbReference type="PROSITE" id="PS50885"/>
    </source>
</evidence>
<feature type="transmembrane region" description="Helical" evidence="8">
    <location>
        <begin position="12"/>
        <end position="33"/>
    </location>
</feature>
<dbReference type="InterPro" id="IPR036890">
    <property type="entry name" value="HATPase_C_sf"/>
</dbReference>
<dbReference type="Pfam" id="PF00672">
    <property type="entry name" value="HAMP"/>
    <property type="match status" value="1"/>
</dbReference>
<dbReference type="InterPro" id="IPR003660">
    <property type="entry name" value="HAMP_dom"/>
</dbReference>
<evidence type="ECO:0000256" key="4">
    <source>
        <dbReference type="ARBA" id="ARBA00022679"/>
    </source>
</evidence>
<dbReference type="RefSeq" id="WP_314802778.1">
    <property type="nucleotide sequence ID" value="NZ_CP130319.1"/>
</dbReference>
<dbReference type="Gene3D" id="3.30.565.10">
    <property type="entry name" value="Histidine kinase-like ATPase, C-terminal domain"/>
    <property type="match status" value="1"/>
</dbReference>
<evidence type="ECO:0000256" key="5">
    <source>
        <dbReference type="ARBA" id="ARBA00022692"/>
    </source>
</evidence>
<keyword evidence="5 8" id="KW-0812">Transmembrane</keyword>
<dbReference type="Pfam" id="PF02743">
    <property type="entry name" value="dCache_1"/>
    <property type="match status" value="1"/>
</dbReference>
<dbReference type="KEGG" id="proo:MJB10_06590"/>
<keyword evidence="11" id="KW-1185">Reference proteome</keyword>
<dbReference type="Gene3D" id="6.10.340.10">
    <property type="match status" value="1"/>
</dbReference>
<dbReference type="InterPro" id="IPR010559">
    <property type="entry name" value="Sig_transdc_His_kin_internal"/>
</dbReference>
<proteinExistence type="predicted"/>
<dbReference type="PROSITE" id="PS50885">
    <property type="entry name" value="HAMP"/>
    <property type="match status" value="1"/>
</dbReference>
<evidence type="ECO:0000256" key="7">
    <source>
        <dbReference type="ARBA" id="ARBA00023136"/>
    </source>
</evidence>
<evidence type="ECO:0000256" key="8">
    <source>
        <dbReference type="SAM" id="Phobius"/>
    </source>
</evidence>
<protein>
    <submittedName>
        <fullName evidence="10">Cache domain-containing protein</fullName>
    </submittedName>
</protein>
<name>A0AA96LRA0_9BACL</name>